<dbReference type="SUPFAM" id="SSF51126">
    <property type="entry name" value="Pectin lyase-like"/>
    <property type="match status" value="1"/>
</dbReference>
<dbReference type="Gene3D" id="2.60.40.2030">
    <property type="match status" value="1"/>
</dbReference>
<keyword evidence="3" id="KW-0378">Hydrolase</keyword>
<keyword evidence="1" id="KW-0645">Protease</keyword>
<keyword evidence="5" id="KW-0482">Metalloprotease</keyword>
<dbReference type="InterPro" id="IPR013856">
    <property type="entry name" value="Peptidase_M4_domain"/>
</dbReference>
<dbReference type="PANTHER" id="PTHR33794">
    <property type="entry name" value="BACILLOLYSIN"/>
    <property type="match status" value="1"/>
</dbReference>
<evidence type="ECO:0008006" key="10">
    <source>
        <dbReference type="Google" id="ProtNLM"/>
    </source>
</evidence>
<organism evidence="8 9">
    <name type="scientific">Portibacter lacus</name>
    <dbReference type="NCBI Taxonomy" id="1099794"/>
    <lineage>
        <taxon>Bacteria</taxon>
        <taxon>Pseudomonadati</taxon>
        <taxon>Bacteroidota</taxon>
        <taxon>Saprospiria</taxon>
        <taxon>Saprospirales</taxon>
        <taxon>Haliscomenobacteraceae</taxon>
        <taxon>Portibacter</taxon>
    </lineage>
</organism>
<dbReference type="Gene3D" id="3.10.170.10">
    <property type="match status" value="1"/>
</dbReference>
<dbReference type="Pfam" id="PF02868">
    <property type="entry name" value="Peptidase_M4_C"/>
    <property type="match status" value="1"/>
</dbReference>
<name>A0AA37SSY1_9BACT</name>
<dbReference type="InterPro" id="IPR001570">
    <property type="entry name" value="Peptidase_M4_C_domain"/>
</dbReference>
<evidence type="ECO:0000313" key="9">
    <source>
        <dbReference type="Proteomes" id="UP001156666"/>
    </source>
</evidence>
<feature type="domain" description="Peptidase M4 C-terminal" evidence="7">
    <location>
        <begin position="425"/>
        <end position="628"/>
    </location>
</feature>
<dbReference type="GO" id="GO:0004222">
    <property type="term" value="F:metalloendopeptidase activity"/>
    <property type="evidence" value="ECO:0007669"/>
    <property type="project" value="InterPro"/>
</dbReference>
<dbReference type="EMBL" id="BSOH01000027">
    <property type="protein sequence ID" value="GLR19552.1"/>
    <property type="molecule type" value="Genomic_DNA"/>
</dbReference>
<dbReference type="Gene3D" id="3.10.450.490">
    <property type="match status" value="1"/>
</dbReference>
<feature type="domain" description="Peptidase M4" evidence="6">
    <location>
        <begin position="332"/>
        <end position="421"/>
    </location>
</feature>
<protein>
    <recommendedName>
        <fullName evidence="10">M4 family peptidase</fullName>
    </recommendedName>
</protein>
<reference evidence="8" key="2">
    <citation type="submission" date="2023-01" db="EMBL/GenBank/DDBJ databases">
        <title>Draft genome sequence of Portibacter lacus strain NBRC 108769.</title>
        <authorList>
            <person name="Sun Q."/>
            <person name="Mori K."/>
        </authorList>
    </citation>
    <scope>NUCLEOTIDE SEQUENCE</scope>
    <source>
        <strain evidence="8">NBRC 108769</strain>
    </source>
</reference>
<dbReference type="InterPro" id="IPR011050">
    <property type="entry name" value="Pectin_lyase_fold/virulence"/>
</dbReference>
<evidence type="ECO:0000313" key="8">
    <source>
        <dbReference type="EMBL" id="GLR19552.1"/>
    </source>
</evidence>
<reference evidence="8" key="1">
    <citation type="journal article" date="2014" name="Int. J. Syst. Evol. Microbiol.">
        <title>Complete genome sequence of Corynebacterium casei LMG S-19264T (=DSM 44701T), isolated from a smear-ripened cheese.</title>
        <authorList>
            <consortium name="US DOE Joint Genome Institute (JGI-PGF)"/>
            <person name="Walter F."/>
            <person name="Albersmeier A."/>
            <person name="Kalinowski J."/>
            <person name="Ruckert C."/>
        </authorList>
    </citation>
    <scope>NUCLEOTIDE SEQUENCE</scope>
    <source>
        <strain evidence="8">NBRC 108769</strain>
    </source>
</reference>
<sequence length="1226" mass="133011">MSISKELGTPAMIRFHASDKNNPSLNRRSSPSVLKNLFKMESADELKYDRSFSHQKNAHVEKYERYYHGIKVEHGDYSVLTQNEQIQSIHAEHYLLENLDLNPALTEKQALEGALISLGAELYAWDATQQFLDTRNDLSASVRTALKKTMAEEYPKGELVIVKDYYGDRLRVDIAYRFIIEAVSPLFKDKVYVNAHDGRIMLRDAQIKHGTGETRYSGTRSFPTTQIDVDTFELAGLDDVSGIRLETRSLEGIGGLPLSVGAIYALSEAIRDGDADDPCATDGPLTAAETGDDSWLSVEHKKAPFEAAVFPNVSCCDNTYTPLPGSCTEVHNDDIALDAQWGAMIVARYWKSRHGRDSYDDNGADIFSFVHYGDAYDNAFWNGSGMTYGDGSYQNGTYPGGSFAPLTSLDVCGHEIGHAVCSSTSDLVYQRESGALNEGFSDIWAAAIERFAIDSIDNNLAYSIYGVGEQIDERDGGIPQGQPGAQALRWMDDPKAEGNPDTYGGVNWQNPECGEPTLANDYCGVHGNSGVLNKWYYLLTEGSGQTFSPGDSKAAADDEMNDLSEAYEVVGIGSIKAELIAFLGETMLLQNSTFADMRNASIDAARVLYGSCSFEEEQTTNAWHAVGVGDAFAPCASALDFANFNPSFTSEKATQIGCSAQKIVTLTMFSSGVNSTINLLTSGTATEGEDYMLNTSAITFSGTETKTIDIIIFDDRVVEMDETIIISFDDGTFSGSETLLLLNDDVAPVIGAMRETLVMEGFDVSTLPVGWSTTLINPESANEWLFNGGSAPGVAYVTLAGGPSPAYNSAADANIRLVSPLIDIRGRNNVEIEFDYQVGGEADAADGTLFDYGTFQISVDGGTWIDIENYVGDGGGNVPVSGTYSMSHPELTNKVFQLGFRWFNDALLGSAFSFTIDNVLVTAEGITIESEVGDADMADIPAVSEVFLISPNDGELLGRINSINNLGCTNIQILQNDLVNTMVEATECDHRSSKVIGVDVEEEELYKLTLYFTAAEVSGWANPEQLNVLAVKNIDIDNFDDGFEVIQNNDITINNQLAGGAEYISYTFETASSFISFALTNKVNSRFVMNTTNDALGSLRQLISDACSNDTIFFDNGIMDQIILLEGDEIILDKDVIIMGHGMEHLTISGENNSRIFNITNGSVVELYGMHLTNGVSDAKGGAILNKGETVLSGVSMKNNTDISGSNSIHNEGLLIIADDVKIEND</sequence>
<dbReference type="GO" id="GO:0046872">
    <property type="term" value="F:metal ion binding"/>
    <property type="evidence" value="ECO:0007669"/>
    <property type="project" value="UniProtKB-KW"/>
</dbReference>
<keyword evidence="9" id="KW-1185">Reference proteome</keyword>
<keyword evidence="2" id="KW-0479">Metal-binding</keyword>
<dbReference type="CDD" id="cd09597">
    <property type="entry name" value="M4_TLP"/>
    <property type="match status" value="1"/>
</dbReference>
<comment type="caution">
    <text evidence="8">The sequence shown here is derived from an EMBL/GenBank/DDBJ whole genome shotgun (WGS) entry which is preliminary data.</text>
</comment>
<dbReference type="AlphaFoldDB" id="A0AA37SSY1"/>
<dbReference type="InterPro" id="IPR038081">
    <property type="entry name" value="CalX-like_sf"/>
</dbReference>
<evidence type="ECO:0000256" key="1">
    <source>
        <dbReference type="ARBA" id="ARBA00022670"/>
    </source>
</evidence>
<dbReference type="InterPro" id="IPR050728">
    <property type="entry name" value="Zinc_Metalloprotease_M4"/>
</dbReference>
<dbReference type="SUPFAM" id="SSF55486">
    <property type="entry name" value="Metalloproteases ('zincins'), catalytic domain"/>
    <property type="match status" value="1"/>
</dbReference>
<dbReference type="SUPFAM" id="SSF141072">
    <property type="entry name" value="CalX-like"/>
    <property type="match status" value="1"/>
</dbReference>
<dbReference type="Gene3D" id="1.10.390.10">
    <property type="entry name" value="Neutral Protease Domain 2"/>
    <property type="match status" value="1"/>
</dbReference>
<dbReference type="Pfam" id="PF01447">
    <property type="entry name" value="Peptidase_M4"/>
    <property type="match status" value="1"/>
</dbReference>
<evidence type="ECO:0000256" key="4">
    <source>
        <dbReference type="ARBA" id="ARBA00022833"/>
    </source>
</evidence>
<dbReference type="GO" id="GO:0006508">
    <property type="term" value="P:proteolysis"/>
    <property type="evidence" value="ECO:0007669"/>
    <property type="project" value="UniProtKB-KW"/>
</dbReference>
<dbReference type="Proteomes" id="UP001156666">
    <property type="component" value="Unassembled WGS sequence"/>
</dbReference>
<keyword evidence="4" id="KW-0862">Zinc</keyword>
<proteinExistence type="predicted"/>
<evidence type="ECO:0000256" key="5">
    <source>
        <dbReference type="ARBA" id="ARBA00023049"/>
    </source>
</evidence>
<evidence type="ECO:0000259" key="7">
    <source>
        <dbReference type="Pfam" id="PF02868"/>
    </source>
</evidence>
<accession>A0AA37SSY1</accession>
<evidence type="ECO:0000256" key="2">
    <source>
        <dbReference type="ARBA" id="ARBA00022723"/>
    </source>
</evidence>
<dbReference type="InterPro" id="IPR027268">
    <property type="entry name" value="Peptidase_M4/M1_CTD_sf"/>
</dbReference>
<dbReference type="PANTHER" id="PTHR33794:SF1">
    <property type="entry name" value="BACILLOLYSIN"/>
    <property type="match status" value="1"/>
</dbReference>
<evidence type="ECO:0000259" key="6">
    <source>
        <dbReference type="Pfam" id="PF01447"/>
    </source>
</evidence>
<gene>
    <name evidence="8" type="ORF">GCM10007940_41680</name>
</gene>
<evidence type="ECO:0000256" key="3">
    <source>
        <dbReference type="ARBA" id="ARBA00022801"/>
    </source>
</evidence>